<dbReference type="OrthoDB" id="2329501at2"/>
<proteinExistence type="predicted"/>
<reference evidence="3 4" key="1">
    <citation type="submission" date="2015-11" db="EMBL/GenBank/DDBJ databases">
        <title>Draft genome sequences of new species of the genus Lactobacillus isolated from orchardgrass silage.</title>
        <authorList>
            <person name="Tohno M."/>
            <person name="Tanizawa Y."/>
            <person name="Arita M."/>
        </authorList>
    </citation>
    <scope>NUCLEOTIDE SEQUENCE [LARGE SCALE GENOMIC DNA]</scope>
    <source>
        <strain evidence="3 4">IWT25</strain>
    </source>
</reference>
<protein>
    <submittedName>
        <fullName evidence="3">Uncharacterized protein</fullName>
    </submittedName>
</protein>
<name>A0A1Z5IXZ5_9LACO</name>
<feature type="region of interest" description="Disordered" evidence="2">
    <location>
        <begin position="184"/>
        <end position="221"/>
    </location>
</feature>
<feature type="coiled-coil region" evidence="1">
    <location>
        <begin position="116"/>
        <end position="176"/>
    </location>
</feature>
<evidence type="ECO:0000313" key="3">
    <source>
        <dbReference type="EMBL" id="GAX06428.1"/>
    </source>
</evidence>
<gene>
    <name evidence="3" type="ORF">IWT25_01772</name>
</gene>
<dbReference type="AlphaFoldDB" id="A0A1Z5IXZ5"/>
<accession>A0A1Z5IXZ5</accession>
<keyword evidence="1" id="KW-0175">Coiled coil</keyword>
<evidence type="ECO:0000256" key="1">
    <source>
        <dbReference type="SAM" id="Coils"/>
    </source>
</evidence>
<evidence type="ECO:0000256" key="2">
    <source>
        <dbReference type="SAM" id="MobiDB-lite"/>
    </source>
</evidence>
<dbReference type="RefSeq" id="WP_089121462.1">
    <property type="nucleotide sequence ID" value="NZ_BCMI01000017.1"/>
</dbReference>
<dbReference type="Proteomes" id="UP000198414">
    <property type="component" value="Unassembled WGS sequence"/>
</dbReference>
<organism evidence="3 4">
    <name type="scientific">Secundilactobacillus pentosiphilus</name>
    <dbReference type="NCBI Taxonomy" id="1714682"/>
    <lineage>
        <taxon>Bacteria</taxon>
        <taxon>Bacillati</taxon>
        <taxon>Bacillota</taxon>
        <taxon>Bacilli</taxon>
        <taxon>Lactobacillales</taxon>
        <taxon>Lactobacillaceae</taxon>
        <taxon>Secundilactobacillus</taxon>
    </lineage>
</organism>
<comment type="caution">
    <text evidence="3">The sequence shown here is derived from an EMBL/GenBank/DDBJ whole genome shotgun (WGS) entry which is preliminary data.</text>
</comment>
<dbReference type="EMBL" id="BCMI01000017">
    <property type="protein sequence ID" value="GAX06428.1"/>
    <property type="molecule type" value="Genomic_DNA"/>
</dbReference>
<sequence precursor="true">MNILGKTVILGLSATCLGTAGNFRTAHASNVKVTQYKALKTNKYTVVSGSKGYLYKDATLKHKLHSVKNYSKARFIVSKEAIVRHHNGKKAVYYHVKNSKVSGWLWHGYLTRISVKKTATAQNTDLQQKVTSLQQQLNDLKNQNSNSSKTVPTTNLVDVTAQISSLRQELNYLKNQFVSPMSPKTISVSTDNHTTPVSNTDVSITTKANNSSDNDNPFNGTPTEYYVQDTGKFYLYPNEKEGYPTILSDGSKQNKFTKTLQIYAHTDATNTYGWSWGKGMLPVKYNGQTGYIYRTSMTLVPVNERFYHLENLPDNAGYGNIAPTEVKISNPLVDGATWTQYTKDAKYFNKVYWTYQAATNTWKKDE</sequence>
<evidence type="ECO:0000313" key="4">
    <source>
        <dbReference type="Proteomes" id="UP000198414"/>
    </source>
</evidence>